<dbReference type="EMBL" id="LAZR01021348">
    <property type="protein sequence ID" value="KKL85650.1"/>
    <property type="molecule type" value="Genomic_DNA"/>
</dbReference>
<evidence type="ECO:0000313" key="1">
    <source>
        <dbReference type="EMBL" id="KKL85650.1"/>
    </source>
</evidence>
<protein>
    <submittedName>
        <fullName evidence="1">Uncharacterized protein</fullName>
    </submittedName>
</protein>
<organism evidence="1">
    <name type="scientific">marine sediment metagenome</name>
    <dbReference type="NCBI Taxonomy" id="412755"/>
    <lineage>
        <taxon>unclassified sequences</taxon>
        <taxon>metagenomes</taxon>
        <taxon>ecological metagenomes</taxon>
    </lineage>
</organism>
<dbReference type="AlphaFoldDB" id="A0A0F9HVD9"/>
<name>A0A0F9HVD9_9ZZZZ</name>
<reference evidence="1" key="1">
    <citation type="journal article" date="2015" name="Nature">
        <title>Complex archaea that bridge the gap between prokaryotes and eukaryotes.</title>
        <authorList>
            <person name="Spang A."/>
            <person name="Saw J.H."/>
            <person name="Jorgensen S.L."/>
            <person name="Zaremba-Niedzwiedzka K."/>
            <person name="Martijn J."/>
            <person name="Lind A.E."/>
            <person name="van Eijk R."/>
            <person name="Schleper C."/>
            <person name="Guy L."/>
            <person name="Ettema T.J."/>
        </authorList>
    </citation>
    <scope>NUCLEOTIDE SEQUENCE</scope>
</reference>
<gene>
    <name evidence="1" type="ORF">LCGC14_1952650</name>
</gene>
<accession>A0A0F9HVD9</accession>
<proteinExistence type="predicted"/>
<sequence length="101" mass="10534">MTATAEAVRFGADQLLANAKAYYEHRAIVNAASKYDSLDDALAALKAVWGDLENQSRDGSGYTPDTALNFGSSNAAEIADQILGRGPTVAATRKALAAMGK</sequence>
<comment type="caution">
    <text evidence="1">The sequence shown here is derived from an EMBL/GenBank/DDBJ whole genome shotgun (WGS) entry which is preliminary data.</text>
</comment>